<evidence type="ECO:0000313" key="2">
    <source>
        <dbReference type="Proteomes" id="UP000002497"/>
    </source>
</evidence>
<dbReference type="HOGENOM" id="CLU_2497735_0_0_1"/>
<keyword evidence="2" id="KW-1185">Reference proteome</keyword>
<proteinExistence type="predicted"/>
<dbReference type="VEuPathDB" id="FungiDB:CPSG_05950"/>
<organism evidence="2">
    <name type="scientific">Coccidioides posadasii (strain RMSCC 757 / Silveira)</name>
    <name type="common">Valley fever fungus</name>
    <dbReference type="NCBI Taxonomy" id="443226"/>
    <lineage>
        <taxon>Eukaryota</taxon>
        <taxon>Fungi</taxon>
        <taxon>Dikarya</taxon>
        <taxon>Ascomycota</taxon>
        <taxon>Pezizomycotina</taxon>
        <taxon>Eurotiomycetes</taxon>
        <taxon>Eurotiomycetidae</taxon>
        <taxon>Onygenales</taxon>
        <taxon>Onygenaceae</taxon>
        <taxon>Coccidioides</taxon>
    </lineage>
</organism>
<reference evidence="2" key="2">
    <citation type="submission" date="2010-03" db="EMBL/GenBank/DDBJ databases">
        <title>The genome sequence of Coccidioides posadasii strain Silveira.</title>
        <authorList>
            <consortium name="The Broad Institute Genome Sequencing Center for Infectious Disease"/>
            <person name="Neafsey D."/>
            <person name="Orbach M."/>
            <person name="Henn M.R."/>
            <person name="Cole G.T."/>
            <person name="Galgiani J."/>
            <person name="Gardner M.J."/>
            <person name="Kirkland T.N."/>
            <person name="Taylor J.W."/>
            <person name="Young S.K."/>
            <person name="Zeng Q."/>
            <person name="Koehrsen M."/>
            <person name="Alvarado L."/>
            <person name="Berlin A."/>
            <person name="Borenstein D."/>
            <person name="Chapman S.B."/>
            <person name="Chen Z."/>
            <person name="Engels R."/>
            <person name="Freedman E."/>
            <person name="Gellesch M."/>
            <person name="Goldberg J."/>
            <person name="Griggs A."/>
            <person name="Gujja S."/>
            <person name="Heilman E."/>
            <person name="Heiman D."/>
            <person name="Howarth C."/>
            <person name="Jen D."/>
            <person name="Larson L."/>
            <person name="Mehta T."/>
            <person name="Neiman D."/>
            <person name="Park D."/>
            <person name="Pearson M."/>
            <person name="Richards J."/>
            <person name="Roberts A."/>
            <person name="Saif S."/>
            <person name="Shea T."/>
            <person name="Shenoy N."/>
            <person name="Sisk P."/>
            <person name="Stolte C."/>
            <person name="Sykes S."/>
            <person name="Walk T."/>
            <person name="White J."/>
            <person name="Yandava C."/>
            <person name="Haas B."/>
            <person name="Nusbaum C."/>
            <person name="Birren B."/>
        </authorList>
    </citation>
    <scope>NUCLEOTIDE SEQUENCE [LARGE SCALE GENOMIC DNA]</scope>
    <source>
        <strain evidence="2">RMSCC 757 / Silveira</strain>
    </source>
</reference>
<protein>
    <submittedName>
        <fullName evidence="1">Predicted protein</fullName>
    </submittedName>
</protein>
<dbReference type="Proteomes" id="UP000002497">
    <property type="component" value="Unassembled WGS sequence"/>
</dbReference>
<evidence type="ECO:0000313" key="1">
    <source>
        <dbReference type="EMBL" id="EFW17507.1"/>
    </source>
</evidence>
<name>E9D7Z8_COCPS</name>
<dbReference type="AlphaFoldDB" id="E9D7Z8"/>
<reference evidence="2" key="1">
    <citation type="journal article" date="2010" name="Genome Res.">
        <title>Population genomic sequencing of Coccidioides fungi reveals recent hybridization and transposon control.</title>
        <authorList>
            <person name="Neafsey D.E."/>
            <person name="Barker B.M."/>
            <person name="Sharpton T.J."/>
            <person name="Stajich J.E."/>
            <person name="Park D.J."/>
            <person name="Whiston E."/>
            <person name="Hung C.-Y."/>
            <person name="McMahan C."/>
            <person name="White J."/>
            <person name="Sykes S."/>
            <person name="Heiman D."/>
            <person name="Young S."/>
            <person name="Zeng Q."/>
            <person name="Abouelleil A."/>
            <person name="Aftuck L."/>
            <person name="Bessette D."/>
            <person name="Brown A."/>
            <person name="FitzGerald M."/>
            <person name="Lui A."/>
            <person name="Macdonald J.P."/>
            <person name="Priest M."/>
            <person name="Orbach M.J."/>
            <person name="Galgiani J.N."/>
            <person name="Kirkland T.N."/>
            <person name="Cole G.T."/>
            <person name="Birren B.W."/>
            <person name="Henn M.R."/>
            <person name="Taylor J.W."/>
            <person name="Rounsley S.D."/>
        </authorList>
    </citation>
    <scope>NUCLEOTIDE SEQUENCE [LARGE SCALE GENOMIC DNA]</scope>
    <source>
        <strain evidence="2">RMSCC 757 / Silveira</strain>
    </source>
</reference>
<sequence>MPSPLTQRYVTLRQVACPFFGVPTGPARLLIGSLAASAIGRSPCAKPSHLRTCGDRPCSGESYCPAPPSRRFFCSPGFPEWEVLGN</sequence>
<gene>
    <name evidence="1" type="ORF">CPSG_05950</name>
</gene>
<accession>E9D7Z8</accession>
<dbReference type="EMBL" id="GL636494">
    <property type="protein sequence ID" value="EFW17507.1"/>
    <property type="molecule type" value="Genomic_DNA"/>
</dbReference>